<comment type="caution">
    <text evidence="7">The sequence shown here is derived from an EMBL/GenBank/DDBJ whole genome shotgun (WGS) entry which is preliminary data.</text>
</comment>
<keyword evidence="3 5" id="KW-1133">Transmembrane helix</keyword>
<keyword evidence="2 5" id="KW-0812">Transmembrane</keyword>
<evidence type="ECO:0000256" key="5">
    <source>
        <dbReference type="SAM" id="Phobius"/>
    </source>
</evidence>
<reference evidence="7 8" key="1">
    <citation type="submission" date="2019-10" db="EMBL/GenBank/DDBJ databases">
        <title>Actinomadura rubteroloni sp. nov. and Actinomadura macrotermitis sp. nov., isolated from the gut of fungus growing-termite Macrotermes natalensis.</title>
        <authorList>
            <person name="Benndorf R."/>
            <person name="Martin K."/>
            <person name="Kuefner M."/>
            <person name="De Beer W."/>
            <person name="Kaster A.-K."/>
            <person name="Vollmers J."/>
            <person name="Poulsen M."/>
            <person name="Beemelmanns C."/>
        </authorList>
    </citation>
    <scope>NUCLEOTIDE SEQUENCE [LARGE SCALE GENOMIC DNA]</scope>
    <source>
        <strain evidence="7 8">RB68</strain>
    </source>
</reference>
<dbReference type="GO" id="GO:0140359">
    <property type="term" value="F:ABC-type transporter activity"/>
    <property type="evidence" value="ECO:0007669"/>
    <property type="project" value="InterPro"/>
</dbReference>
<keyword evidence="4 5" id="KW-0472">Membrane</keyword>
<gene>
    <name evidence="7" type="ORF">ACRB68_17880</name>
</gene>
<evidence type="ECO:0000313" key="7">
    <source>
        <dbReference type="EMBL" id="MQY03743.1"/>
    </source>
</evidence>
<feature type="transmembrane region" description="Helical" evidence="5">
    <location>
        <begin position="172"/>
        <end position="191"/>
    </location>
</feature>
<dbReference type="PANTHER" id="PTHR43229">
    <property type="entry name" value="NODULATION PROTEIN J"/>
    <property type="match status" value="1"/>
</dbReference>
<dbReference type="GO" id="GO:0016020">
    <property type="term" value="C:membrane"/>
    <property type="evidence" value="ECO:0007669"/>
    <property type="project" value="UniProtKB-SubCell"/>
</dbReference>
<evidence type="ECO:0000259" key="6">
    <source>
        <dbReference type="Pfam" id="PF12698"/>
    </source>
</evidence>
<comment type="subcellular location">
    <subcellularLocation>
        <location evidence="1">Membrane</location>
        <topology evidence="1">Multi-pass membrane protein</topology>
    </subcellularLocation>
</comment>
<feature type="domain" description="ABC-2 type transporter transmembrane" evidence="6">
    <location>
        <begin position="165"/>
        <end position="353"/>
    </location>
</feature>
<keyword evidence="8" id="KW-1185">Reference proteome</keyword>
<dbReference type="AlphaFoldDB" id="A0A7K0BRC3"/>
<feature type="transmembrane region" description="Helical" evidence="5">
    <location>
        <begin position="284"/>
        <end position="310"/>
    </location>
</feature>
<dbReference type="InterPro" id="IPR013525">
    <property type="entry name" value="ABC2_TM"/>
</dbReference>
<evidence type="ECO:0000256" key="3">
    <source>
        <dbReference type="ARBA" id="ARBA00022989"/>
    </source>
</evidence>
<dbReference type="InterPro" id="IPR051784">
    <property type="entry name" value="Nod_factor_ABC_transporter"/>
</dbReference>
<name>A0A7K0BRC3_9ACTN</name>
<proteinExistence type="predicted"/>
<evidence type="ECO:0000256" key="2">
    <source>
        <dbReference type="ARBA" id="ARBA00022692"/>
    </source>
</evidence>
<feature type="transmembrane region" description="Helical" evidence="5">
    <location>
        <begin position="46"/>
        <end position="72"/>
    </location>
</feature>
<protein>
    <recommendedName>
        <fullName evidence="6">ABC-2 type transporter transmembrane domain-containing protein</fullName>
    </recommendedName>
</protein>
<organism evidence="7 8">
    <name type="scientific">Actinomadura macrotermitis</name>
    <dbReference type="NCBI Taxonomy" id="2585200"/>
    <lineage>
        <taxon>Bacteria</taxon>
        <taxon>Bacillati</taxon>
        <taxon>Actinomycetota</taxon>
        <taxon>Actinomycetes</taxon>
        <taxon>Streptosporangiales</taxon>
        <taxon>Thermomonosporaceae</taxon>
        <taxon>Actinomadura</taxon>
    </lineage>
</organism>
<evidence type="ECO:0000313" key="8">
    <source>
        <dbReference type="Proteomes" id="UP000487268"/>
    </source>
</evidence>
<dbReference type="OrthoDB" id="4526018at2"/>
<evidence type="ECO:0000256" key="1">
    <source>
        <dbReference type="ARBA" id="ARBA00004141"/>
    </source>
</evidence>
<dbReference type="PANTHER" id="PTHR43229:SF2">
    <property type="entry name" value="NODULATION PROTEIN J"/>
    <property type="match status" value="1"/>
</dbReference>
<dbReference type="Proteomes" id="UP000487268">
    <property type="component" value="Unassembled WGS sequence"/>
</dbReference>
<feature type="transmembrane region" description="Helical" evidence="5">
    <location>
        <begin position="248"/>
        <end position="272"/>
    </location>
</feature>
<sequence length="365" mass="37935">MTDTAAPRAVPTPTPAPVPPAARIAKGAAFAALFRKELTIYRRDPLLLIMLFAVPTVLTLFLAPALGGAFALSHEPPAYVLVGTPGPGDAKNLGRPEATVTLAEAKDRVARGTTPFALVREPGAAPYVIADPTLPVLVPVFLEHLSGGADAAVVSPTGKPYRDAANPYQQSLFGFALLNVFFAGAHAAQALHRERNWGTWNRVLSLGLGKGAILLAKMLPIALIAAAQEILLIGGGSLLVGIPIQNPLFLLLGALATGGVVAAAACLLAAVSANDAQVPQFNNLLTLLGGALAGALVPVALMPSWAQLVAPVFPQYWVIDLLKGATSRGASVPAMTADLLVLLGYTALFGLIGRYGMRWERLRHA</sequence>
<dbReference type="EMBL" id="WEGH01000001">
    <property type="protein sequence ID" value="MQY03743.1"/>
    <property type="molecule type" value="Genomic_DNA"/>
</dbReference>
<dbReference type="Pfam" id="PF12698">
    <property type="entry name" value="ABC2_membrane_3"/>
    <property type="match status" value="1"/>
</dbReference>
<evidence type="ECO:0000256" key="4">
    <source>
        <dbReference type="ARBA" id="ARBA00023136"/>
    </source>
</evidence>
<dbReference type="RefSeq" id="WP_153531635.1">
    <property type="nucleotide sequence ID" value="NZ_WEGH01000001.1"/>
</dbReference>
<accession>A0A7K0BRC3</accession>
<feature type="transmembrane region" description="Helical" evidence="5">
    <location>
        <begin position="212"/>
        <end position="242"/>
    </location>
</feature>
<feature type="transmembrane region" description="Helical" evidence="5">
    <location>
        <begin position="330"/>
        <end position="353"/>
    </location>
</feature>